<evidence type="ECO:0000256" key="6">
    <source>
        <dbReference type="ARBA" id="ARBA00022448"/>
    </source>
</evidence>
<feature type="transmembrane region" description="Helical" evidence="18">
    <location>
        <begin position="52"/>
        <end position="74"/>
    </location>
</feature>
<dbReference type="EMBL" id="MH836602">
    <property type="protein sequence ID" value="AYQ18970.1"/>
    <property type="molecule type" value="Genomic_DNA"/>
</dbReference>
<dbReference type="PANTHER" id="PTHR46552:SF1">
    <property type="entry name" value="NADH-UBIQUINONE OXIDOREDUCTASE CHAIN 2"/>
    <property type="match status" value="1"/>
</dbReference>
<evidence type="ECO:0000256" key="13">
    <source>
        <dbReference type="ARBA" id="ARBA00023027"/>
    </source>
</evidence>
<comment type="similarity">
    <text evidence="3 18">Belongs to the complex I subunit 2 family.</text>
</comment>
<evidence type="ECO:0000256" key="9">
    <source>
        <dbReference type="ARBA" id="ARBA00022792"/>
    </source>
</evidence>
<keyword evidence="8 18" id="KW-0812">Transmembrane</keyword>
<dbReference type="GO" id="GO:0005743">
    <property type="term" value="C:mitochondrial inner membrane"/>
    <property type="evidence" value="ECO:0007669"/>
    <property type="project" value="UniProtKB-SubCell"/>
</dbReference>
<dbReference type="InterPro" id="IPR001750">
    <property type="entry name" value="ND/Mrp_TM"/>
</dbReference>
<keyword evidence="14 18" id="KW-0830">Ubiquinone</keyword>
<evidence type="ECO:0000313" key="20">
    <source>
        <dbReference type="EMBL" id="AYQ18970.1"/>
    </source>
</evidence>
<evidence type="ECO:0000256" key="10">
    <source>
        <dbReference type="ARBA" id="ARBA00022967"/>
    </source>
</evidence>
<dbReference type="AlphaFoldDB" id="A0A3G3FWY3"/>
<keyword evidence="12 18" id="KW-1133">Transmembrane helix</keyword>
<dbReference type="InterPro" id="IPR003917">
    <property type="entry name" value="NADH_UbQ_OxRdtase_chain2"/>
</dbReference>
<evidence type="ECO:0000256" key="15">
    <source>
        <dbReference type="ARBA" id="ARBA00023128"/>
    </source>
</evidence>
<keyword evidence="16 18" id="KW-0472">Membrane</keyword>
<evidence type="ECO:0000256" key="5">
    <source>
        <dbReference type="ARBA" id="ARBA00021008"/>
    </source>
</evidence>
<comment type="function">
    <text evidence="18">Core subunit of the mitochondrial membrane respiratory chain NADH dehydrogenase (Complex I) which catalyzes electron transfer from NADH through the respiratory chain, using ubiquinone as an electron acceptor. Essential for the catalytic activity and assembly of complex I.</text>
</comment>
<comment type="subcellular location">
    <subcellularLocation>
        <location evidence="2 18">Mitochondrion inner membrane</location>
        <topology evidence="2 18">Multi-pass membrane protein</topology>
    </subcellularLocation>
</comment>
<evidence type="ECO:0000256" key="7">
    <source>
        <dbReference type="ARBA" id="ARBA00022660"/>
    </source>
</evidence>
<reference evidence="20" key="1">
    <citation type="journal article" date="2015" name="Mol. Biol. Evol.">
        <title>Soup to Tree: The Phylogeny of Beetles Inferred by Mitochondrial Metagenomics of a Bornean Rainforest Sample.</title>
        <authorList>
            <person name="Crampton-Platt A."/>
            <person name="Timmermans M.J."/>
            <person name="Gimmel M.L."/>
            <person name="Kutty S.N."/>
            <person name="Cockerill T.D."/>
            <person name="Vun Khen C."/>
            <person name="Vogler A.P."/>
        </authorList>
    </citation>
    <scope>NUCLEOTIDE SEQUENCE</scope>
</reference>
<evidence type="ECO:0000256" key="4">
    <source>
        <dbReference type="ARBA" id="ARBA00012944"/>
    </source>
</evidence>
<evidence type="ECO:0000256" key="2">
    <source>
        <dbReference type="ARBA" id="ARBA00004448"/>
    </source>
</evidence>
<dbReference type="GO" id="GO:0006120">
    <property type="term" value="P:mitochondrial electron transport, NADH to ubiquinone"/>
    <property type="evidence" value="ECO:0007669"/>
    <property type="project" value="InterPro"/>
</dbReference>
<keyword evidence="10 18" id="KW-1278">Translocase</keyword>
<feature type="transmembrane region" description="Helical" evidence="18">
    <location>
        <begin position="6"/>
        <end position="31"/>
    </location>
</feature>
<evidence type="ECO:0000256" key="1">
    <source>
        <dbReference type="ARBA" id="ARBA00003257"/>
    </source>
</evidence>
<dbReference type="PANTHER" id="PTHR46552">
    <property type="entry name" value="NADH-UBIQUINONE OXIDOREDUCTASE CHAIN 2"/>
    <property type="match status" value="1"/>
</dbReference>
<feature type="transmembrane region" description="Helical" evidence="18">
    <location>
        <begin position="307"/>
        <end position="328"/>
    </location>
</feature>
<comment type="function">
    <text evidence="1">Core subunit of the mitochondrial membrane respiratory chain NADH dehydrogenase (Complex I) that is believed to belong to the minimal assembly required for catalysis. Complex I functions in the transfer of electrons from NADH to the respiratory chain. The immediate electron acceptor for the enzyme is believed to be ubiquinone.</text>
</comment>
<evidence type="ECO:0000256" key="3">
    <source>
        <dbReference type="ARBA" id="ARBA00007012"/>
    </source>
</evidence>
<evidence type="ECO:0000256" key="14">
    <source>
        <dbReference type="ARBA" id="ARBA00023075"/>
    </source>
</evidence>
<feature type="domain" description="NADH:quinone oxidoreductase/Mrp antiporter transmembrane" evidence="19">
    <location>
        <begin position="19"/>
        <end position="277"/>
    </location>
</feature>
<comment type="catalytic activity">
    <reaction evidence="17 18">
        <text>a ubiquinone + NADH + 5 H(+)(in) = a ubiquinol + NAD(+) + 4 H(+)(out)</text>
        <dbReference type="Rhea" id="RHEA:29091"/>
        <dbReference type="Rhea" id="RHEA-COMP:9565"/>
        <dbReference type="Rhea" id="RHEA-COMP:9566"/>
        <dbReference type="ChEBI" id="CHEBI:15378"/>
        <dbReference type="ChEBI" id="CHEBI:16389"/>
        <dbReference type="ChEBI" id="CHEBI:17976"/>
        <dbReference type="ChEBI" id="CHEBI:57540"/>
        <dbReference type="ChEBI" id="CHEBI:57945"/>
        <dbReference type="EC" id="7.1.1.2"/>
    </reaction>
</comment>
<evidence type="ECO:0000256" key="8">
    <source>
        <dbReference type="ARBA" id="ARBA00022692"/>
    </source>
</evidence>
<organism evidence="20">
    <name type="scientific">Scymninae sp. 4 ACP-2013</name>
    <dbReference type="NCBI Taxonomy" id="1434585"/>
    <lineage>
        <taxon>Eukaryota</taxon>
        <taxon>Metazoa</taxon>
        <taxon>Ecdysozoa</taxon>
        <taxon>Arthropoda</taxon>
        <taxon>Hexapoda</taxon>
        <taxon>Insecta</taxon>
        <taxon>Pterygota</taxon>
        <taxon>Neoptera</taxon>
        <taxon>Endopterygota</taxon>
        <taxon>Coleoptera</taxon>
        <taxon>Polyphaga</taxon>
        <taxon>Cucujiformia</taxon>
        <taxon>Coccinelloidea</taxon>
        <taxon>Coccinellidae</taxon>
        <taxon>Scymninae</taxon>
    </lineage>
</organism>
<keyword evidence="9 18" id="KW-0999">Mitochondrion inner membrane</keyword>
<feature type="transmembrane region" description="Helical" evidence="18">
    <location>
        <begin position="190"/>
        <end position="210"/>
    </location>
</feature>
<reference evidence="20" key="2">
    <citation type="submission" date="2018-09" db="EMBL/GenBank/DDBJ databases">
        <authorList>
            <person name="James G."/>
        </authorList>
    </citation>
    <scope>NUCLEOTIDE SEQUENCE</scope>
</reference>
<dbReference type="GO" id="GO:0008137">
    <property type="term" value="F:NADH dehydrogenase (ubiquinone) activity"/>
    <property type="evidence" value="ECO:0007669"/>
    <property type="project" value="UniProtKB-EC"/>
</dbReference>
<feature type="transmembrane region" description="Helical" evidence="18">
    <location>
        <begin position="166"/>
        <end position="184"/>
    </location>
</feature>
<evidence type="ECO:0000259" key="19">
    <source>
        <dbReference type="Pfam" id="PF00361"/>
    </source>
</evidence>
<keyword evidence="13 18" id="KW-0520">NAD</keyword>
<accession>A0A3G3FWY3</accession>
<dbReference type="Pfam" id="PF00361">
    <property type="entry name" value="Proton_antipo_M"/>
    <property type="match status" value="1"/>
</dbReference>
<feature type="transmembrane region" description="Helical" evidence="18">
    <location>
        <begin position="262"/>
        <end position="286"/>
    </location>
</feature>
<geneLocation type="mitochondrion" evidence="20"/>
<sequence length="329" mass="38963">MLFLIILIMGTLISISSFSWFSMWMGLELNLLAFIPLMNESSSKSSEASLKYFIIQALSSMLVLFSILMSSLMNENLSIIEPPMNLILNSALMTKLGAAPFHFWFPEIIEGLNWINCLILMTWQKIAPFILFSYNFFNLYFIWMVIFSSMLISGFMIWNQTSLKKIMVFSSINHIGWMVSILIFNPMIWIIYFLIYSFISSILVFMFFKFKIYTIQNILNFLNFKKMKKMFFFLNFFSLGGLPPFLGFLPKWIILKILLEKNFIFLSLMMIFFTLITLYVYIQLCIQSMIMKFEEKKNIFFLSKNFIFEKFTYCNIFGLVIFMLILNFV</sequence>
<evidence type="ECO:0000256" key="18">
    <source>
        <dbReference type="RuleBase" id="RU003403"/>
    </source>
</evidence>
<feature type="transmembrane region" description="Helical" evidence="18">
    <location>
        <begin position="140"/>
        <end position="159"/>
    </location>
</feature>
<keyword evidence="7 18" id="KW-0679">Respiratory chain</keyword>
<evidence type="ECO:0000256" key="12">
    <source>
        <dbReference type="ARBA" id="ARBA00022989"/>
    </source>
</evidence>
<evidence type="ECO:0000256" key="11">
    <source>
        <dbReference type="ARBA" id="ARBA00022982"/>
    </source>
</evidence>
<dbReference type="EC" id="7.1.1.2" evidence="4 18"/>
<evidence type="ECO:0000256" key="16">
    <source>
        <dbReference type="ARBA" id="ARBA00023136"/>
    </source>
</evidence>
<name>A0A3G3FWY3_9CUCU</name>
<keyword evidence="11 18" id="KW-0249">Electron transport</keyword>
<dbReference type="InterPro" id="IPR050175">
    <property type="entry name" value="Complex_I_Subunit_2"/>
</dbReference>
<keyword evidence="6" id="KW-0813">Transport</keyword>
<keyword evidence="15 18" id="KW-0496">Mitochondrion</keyword>
<evidence type="ECO:0000256" key="17">
    <source>
        <dbReference type="ARBA" id="ARBA00049551"/>
    </source>
</evidence>
<dbReference type="PRINTS" id="PR01436">
    <property type="entry name" value="NADHDHGNASE2"/>
</dbReference>
<feature type="transmembrane region" description="Helical" evidence="18">
    <location>
        <begin position="86"/>
        <end position="105"/>
    </location>
</feature>
<protein>
    <recommendedName>
        <fullName evidence="5 18">NADH-ubiquinone oxidoreductase chain 2</fullName>
        <ecNumber evidence="4 18">7.1.1.2</ecNumber>
    </recommendedName>
</protein>
<feature type="transmembrane region" description="Helical" evidence="18">
    <location>
        <begin position="231"/>
        <end position="250"/>
    </location>
</feature>
<proteinExistence type="inferred from homology"/>
<gene>
    <name evidence="20" type="primary">nad2</name>
</gene>